<evidence type="ECO:0000313" key="2">
    <source>
        <dbReference type="EMBL" id="TWW77436.1"/>
    </source>
</evidence>
<feature type="compositionally biased region" description="Basic and acidic residues" evidence="1">
    <location>
        <begin position="43"/>
        <end position="78"/>
    </location>
</feature>
<organism evidence="2 3">
    <name type="scientific">Takifugu flavidus</name>
    <name type="common">sansaifugu</name>
    <dbReference type="NCBI Taxonomy" id="433684"/>
    <lineage>
        <taxon>Eukaryota</taxon>
        <taxon>Metazoa</taxon>
        <taxon>Chordata</taxon>
        <taxon>Craniata</taxon>
        <taxon>Vertebrata</taxon>
        <taxon>Euteleostomi</taxon>
        <taxon>Actinopterygii</taxon>
        <taxon>Neopterygii</taxon>
        <taxon>Teleostei</taxon>
        <taxon>Neoteleostei</taxon>
        <taxon>Acanthomorphata</taxon>
        <taxon>Eupercaria</taxon>
        <taxon>Tetraodontiformes</taxon>
        <taxon>Tetradontoidea</taxon>
        <taxon>Tetraodontidae</taxon>
        <taxon>Takifugu</taxon>
    </lineage>
</organism>
<feature type="compositionally biased region" description="Basic and acidic residues" evidence="1">
    <location>
        <begin position="1"/>
        <end position="16"/>
    </location>
</feature>
<evidence type="ECO:0000256" key="1">
    <source>
        <dbReference type="SAM" id="MobiDB-lite"/>
    </source>
</evidence>
<proteinExistence type="predicted"/>
<protein>
    <submittedName>
        <fullName evidence="2">Uncharacterized protein</fullName>
    </submittedName>
</protein>
<dbReference type="Proteomes" id="UP000324091">
    <property type="component" value="Chromosome 12"/>
</dbReference>
<name>A0A5C6PE25_9TELE</name>
<gene>
    <name evidence="2" type="ORF">D4764_12G0008260</name>
</gene>
<accession>A0A5C6PE25</accession>
<feature type="region of interest" description="Disordered" evidence="1">
    <location>
        <begin position="1"/>
        <end position="81"/>
    </location>
</feature>
<sequence length="100" mass="11630">MASWVDREEKGEEKGRGQMHTEGGGSRETTQEITSSLIYSVRRRGEERRGEERRGEERRERRGEERRGEERRGEERRPRPIGVTEACQVIMFLDPGSIGL</sequence>
<dbReference type="EMBL" id="RHFK02000004">
    <property type="protein sequence ID" value="TWW77436.1"/>
    <property type="molecule type" value="Genomic_DNA"/>
</dbReference>
<comment type="caution">
    <text evidence="2">The sequence shown here is derived from an EMBL/GenBank/DDBJ whole genome shotgun (WGS) entry which is preliminary data.</text>
</comment>
<keyword evidence="3" id="KW-1185">Reference proteome</keyword>
<reference evidence="2 3" key="1">
    <citation type="submission" date="2019-04" db="EMBL/GenBank/DDBJ databases">
        <title>Chromosome genome assembly for Takifugu flavidus.</title>
        <authorList>
            <person name="Xiao S."/>
        </authorList>
    </citation>
    <scope>NUCLEOTIDE SEQUENCE [LARGE SCALE GENOMIC DNA]</scope>
    <source>
        <strain evidence="2">HTHZ2018</strain>
        <tissue evidence="2">Muscle</tissue>
    </source>
</reference>
<dbReference type="AlphaFoldDB" id="A0A5C6PE25"/>
<evidence type="ECO:0000313" key="3">
    <source>
        <dbReference type="Proteomes" id="UP000324091"/>
    </source>
</evidence>
<feature type="compositionally biased region" description="Polar residues" evidence="1">
    <location>
        <begin position="27"/>
        <end position="38"/>
    </location>
</feature>